<evidence type="ECO:0000256" key="1">
    <source>
        <dbReference type="SAM" id="MobiDB-lite"/>
    </source>
</evidence>
<dbReference type="Pfam" id="PF01593">
    <property type="entry name" value="Amino_oxidase"/>
    <property type="match status" value="2"/>
</dbReference>
<dbReference type="InterPro" id="IPR050281">
    <property type="entry name" value="Flavin_monoamine_oxidase"/>
</dbReference>
<dbReference type="PANTHER" id="PTHR10742">
    <property type="entry name" value="FLAVIN MONOAMINE OXIDASE"/>
    <property type="match status" value="1"/>
</dbReference>
<gene>
    <name evidence="5" type="primary">LOC113212386</name>
</gene>
<dbReference type="SUPFAM" id="SSF51905">
    <property type="entry name" value="FAD/NAD(P)-binding domain"/>
    <property type="match status" value="1"/>
</dbReference>
<feature type="region of interest" description="Disordered" evidence="1">
    <location>
        <begin position="348"/>
        <end position="368"/>
    </location>
</feature>
<name>A0A9C6XD24_FRAOC</name>
<proteinExistence type="predicted"/>
<dbReference type="GeneID" id="113212386"/>
<evidence type="ECO:0000256" key="2">
    <source>
        <dbReference type="SAM" id="SignalP"/>
    </source>
</evidence>
<dbReference type="KEGG" id="foc:113212386"/>
<reference evidence="5" key="2">
    <citation type="submission" date="2025-08" db="UniProtKB">
        <authorList>
            <consortium name="RefSeq"/>
        </authorList>
    </citation>
    <scope>IDENTIFICATION</scope>
    <source>
        <tissue evidence="5">Whole organism</tissue>
    </source>
</reference>
<organism evidence="4 5">
    <name type="scientific">Frankliniella occidentalis</name>
    <name type="common">Western flower thrips</name>
    <name type="synonym">Euthrips occidentalis</name>
    <dbReference type="NCBI Taxonomy" id="133901"/>
    <lineage>
        <taxon>Eukaryota</taxon>
        <taxon>Metazoa</taxon>
        <taxon>Ecdysozoa</taxon>
        <taxon>Arthropoda</taxon>
        <taxon>Hexapoda</taxon>
        <taxon>Insecta</taxon>
        <taxon>Pterygota</taxon>
        <taxon>Neoptera</taxon>
        <taxon>Paraneoptera</taxon>
        <taxon>Thysanoptera</taxon>
        <taxon>Terebrantia</taxon>
        <taxon>Thripoidea</taxon>
        <taxon>Thripidae</taxon>
        <taxon>Frankliniella</taxon>
    </lineage>
</organism>
<sequence length="622" mass="69765">MSRAPAPRTPLPQLPQLHLGRWLLLLALLALAAALPLEGQPPRRRPQGAPSNHSRILIIGAGAAGYAAAARLMENNVFDLTVLEAEPRIGGRVNTVRFAENIVDLGAEWVHGEVGNVVYEMAGPLELLEHQGRISKSAAQYVWSGGALADQDDVDMLFNLTEEIRDTHTDSWGSQLANYTGSYGEWFLEQFTQRLLTLERRPPAELVDRFLGWFEKYTGFYDGSDTWFNTSGRGLTQYKECEGDLAMVWKRNGYRSVFDLLTKRYPHPDQELPVRRRVLLNSEVSAIRWADRVYGSQRLGAGEDVLDTVENNDVHHSTQQHNEVTETADAADPYTATEDATEAGAVTETATQAAAEEAPQSDQGRTANPPVVVELSNGGRHTADIVLVTVSLGVLKHSADALFDPQLPARKMNAVRNLGFGQVNKLFMYFSEPWWPSGLSGYSVLVTGEDLEEFKRKYPQYGAQGHWVHGLSGFYIDQHKPNVVLMDWIVGEPARVMEAYSDYQIMMGCKKWLDMFLGHNYSIPLPVGFTRSKWWSNPHFRGSYSYRSLDSDRADAWAAHLAEPILDMQGEPAVLFAGEATHDHYYSTVHGAIESGWREADRILKSQGRYRTPYAEERNRQR</sequence>
<reference evidence="5" key="1">
    <citation type="journal article" date="2018" name="Proc. Natl. Acad. Sci. U.S.A.">
        <title>Phylogenomics and the evolution of hemipteroid insects.</title>
        <authorList>
            <person name="Johnson K.P."/>
            <person name="Dietrich C.H."/>
            <person name="Friedrich F."/>
            <person name="Beutel R.G."/>
            <person name="Wipfler B."/>
            <person name="Peters R.S."/>
            <person name="Allen J.M."/>
            <person name="Petersen M."/>
            <person name="Donath A."/>
            <person name="Walden K.K."/>
            <person name="Kozlov A.M."/>
            <person name="Podsiadlowski L."/>
            <person name="Mayer C."/>
            <person name="Meusemann K."/>
            <person name="Vasilikopoulos A."/>
            <person name="Waterhouse R.M."/>
            <person name="Cameron S.L."/>
            <person name="Weirauch C."/>
            <person name="Swanson D.R."/>
            <person name="Percy D.M."/>
            <person name="Hardy N.B."/>
            <person name="Terry I."/>
            <person name="Liu S."/>
            <person name="Zhou X."/>
            <person name="Misof B."/>
            <person name="Robertson H.M."/>
            <person name="Yoshizawa K."/>
        </authorList>
    </citation>
    <scope>NUCLEOTIDE SEQUENCE</scope>
    <source>
        <tissue evidence="5">Whole organism</tissue>
    </source>
</reference>
<dbReference type="RefSeq" id="XP_052133176.1">
    <property type="nucleotide sequence ID" value="XM_052277216.1"/>
</dbReference>
<feature type="compositionally biased region" description="Low complexity" evidence="1">
    <location>
        <begin position="348"/>
        <end position="358"/>
    </location>
</feature>
<dbReference type="InterPro" id="IPR036188">
    <property type="entry name" value="FAD/NAD-bd_sf"/>
</dbReference>
<dbReference type="Proteomes" id="UP000504606">
    <property type="component" value="Unplaced"/>
</dbReference>
<protein>
    <submittedName>
        <fullName evidence="5">Peroxisomal N(1)-acetyl-spermine/spermidine oxidase-like</fullName>
    </submittedName>
</protein>
<evidence type="ECO:0000313" key="5">
    <source>
        <dbReference type="RefSeq" id="XP_052133176.1"/>
    </source>
</evidence>
<dbReference type="PANTHER" id="PTHR10742:SF398">
    <property type="entry name" value="AMINE OXIDASE DOMAIN-CONTAINING PROTEIN-RELATED"/>
    <property type="match status" value="1"/>
</dbReference>
<dbReference type="OrthoDB" id="5046242at2759"/>
<feature type="signal peptide" evidence="2">
    <location>
        <begin position="1"/>
        <end position="34"/>
    </location>
</feature>
<keyword evidence="4" id="KW-1185">Reference proteome</keyword>
<dbReference type="Gene3D" id="3.90.660.10">
    <property type="match status" value="2"/>
</dbReference>
<dbReference type="GO" id="GO:0046592">
    <property type="term" value="F:polyamine oxidase activity"/>
    <property type="evidence" value="ECO:0007669"/>
    <property type="project" value="TreeGrafter"/>
</dbReference>
<dbReference type="Gene3D" id="3.50.50.60">
    <property type="entry name" value="FAD/NAD(P)-binding domain"/>
    <property type="match status" value="2"/>
</dbReference>
<accession>A0A9C6XD24</accession>
<feature type="chain" id="PRO_5038627729" evidence="2">
    <location>
        <begin position="35"/>
        <end position="622"/>
    </location>
</feature>
<dbReference type="SUPFAM" id="SSF54373">
    <property type="entry name" value="FAD-linked reductases, C-terminal domain"/>
    <property type="match status" value="1"/>
</dbReference>
<dbReference type="AlphaFoldDB" id="A0A9C6XD24"/>
<feature type="domain" description="Amine oxidase" evidence="3">
    <location>
        <begin position="64"/>
        <end position="292"/>
    </location>
</feature>
<feature type="domain" description="Amine oxidase" evidence="3">
    <location>
        <begin position="371"/>
        <end position="604"/>
    </location>
</feature>
<dbReference type="InterPro" id="IPR002937">
    <property type="entry name" value="Amino_oxidase"/>
</dbReference>
<evidence type="ECO:0000259" key="3">
    <source>
        <dbReference type="Pfam" id="PF01593"/>
    </source>
</evidence>
<evidence type="ECO:0000313" key="4">
    <source>
        <dbReference type="Proteomes" id="UP000504606"/>
    </source>
</evidence>
<keyword evidence="2" id="KW-0732">Signal</keyword>